<dbReference type="Pfam" id="PF13714">
    <property type="entry name" value="PEP_mutase"/>
    <property type="match status" value="1"/>
</dbReference>
<proteinExistence type="inferred from homology"/>
<dbReference type="Proteomes" id="UP000582837">
    <property type="component" value="Unassembled WGS sequence"/>
</dbReference>
<dbReference type="RefSeq" id="WP_170036692.1">
    <property type="nucleotide sequence ID" value="NZ_JABDTL010000002.1"/>
</dbReference>
<dbReference type="EC" id="5.4.2.9" evidence="2"/>
<evidence type="ECO:0000256" key="3">
    <source>
        <dbReference type="ARBA" id="ARBA00038455"/>
    </source>
</evidence>
<keyword evidence="6" id="KW-1185">Reference proteome</keyword>
<keyword evidence="1 5" id="KW-0413">Isomerase</keyword>
<evidence type="ECO:0000256" key="4">
    <source>
        <dbReference type="SAM" id="MobiDB-lite"/>
    </source>
</evidence>
<dbReference type="PANTHER" id="PTHR42905">
    <property type="entry name" value="PHOSPHOENOLPYRUVATE CARBOXYLASE"/>
    <property type="match status" value="1"/>
</dbReference>
<accession>A0A841H0C9</accession>
<dbReference type="NCBIfam" id="TIGR02320">
    <property type="entry name" value="PEP_mutase"/>
    <property type="match status" value="1"/>
</dbReference>
<dbReference type="CDD" id="cd00377">
    <property type="entry name" value="ICL_PEPM"/>
    <property type="match status" value="1"/>
</dbReference>
<dbReference type="InterPro" id="IPR012698">
    <property type="entry name" value="PEnolPyrv_PMutase_core"/>
</dbReference>
<evidence type="ECO:0000313" key="6">
    <source>
        <dbReference type="Proteomes" id="UP000582837"/>
    </source>
</evidence>
<keyword evidence="5" id="KW-0670">Pyruvate</keyword>
<dbReference type="SUPFAM" id="SSF51621">
    <property type="entry name" value="Phosphoenolpyruvate/pyruvate domain"/>
    <property type="match status" value="1"/>
</dbReference>
<sequence length="335" mass="35992">MLAIGTTTAAERQARFRALLASSEPEYLMEAHNALAGRIVEETGFPAIWASGFGIASSLGLRDSNEASWTQVLDIVEFITDATSIPVLFDGDTGFGNFNNFRRLVRKLGQRQVAAVSVEDKLFPKTNSFVGECQPLADVAEFCGKLRAGKDAQSSDGFCIVARTEALISGRGMNEALDRAAAYHEAGADAVFVHSKATTAHEVLEFAARWDRRAPLVVAPTTYHGTTCAQFREAGISMVICANHNLRASVRAMQDVSARIFRERGVAGAEPDIASMRDIFRLVNQDELTHAEAEYLLPVLAPEPPLAPAPAAAAPRPVPELSREGATPRAGVAAR</sequence>
<evidence type="ECO:0000256" key="2">
    <source>
        <dbReference type="ARBA" id="ARBA00024063"/>
    </source>
</evidence>
<dbReference type="PANTHER" id="PTHR42905:SF7">
    <property type="entry name" value="PHOSPHOENOLPYRUVATE PHOSPHOMUTASE"/>
    <property type="match status" value="1"/>
</dbReference>
<dbReference type="GO" id="GO:0050188">
    <property type="term" value="F:phosphoenolpyruvate mutase activity"/>
    <property type="evidence" value="ECO:0007669"/>
    <property type="project" value="UniProtKB-EC"/>
</dbReference>
<dbReference type="InterPro" id="IPR039556">
    <property type="entry name" value="ICL/PEPM"/>
</dbReference>
<dbReference type="EMBL" id="JACHIA010000008">
    <property type="protein sequence ID" value="MBB6071428.1"/>
    <property type="molecule type" value="Genomic_DNA"/>
</dbReference>
<reference evidence="5 6" key="1">
    <citation type="submission" date="2020-08" db="EMBL/GenBank/DDBJ databases">
        <title>Genomic Encyclopedia of Type Strains, Phase IV (KMG-IV): sequencing the most valuable type-strain genomes for metagenomic binning, comparative biology and taxonomic classification.</title>
        <authorList>
            <person name="Goeker M."/>
        </authorList>
    </citation>
    <scope>NUCLEOTIDE SEQUENCE [LARGE SCALE GENOMIC DNA]</scope>
    <source>
        <strain evidence="5 6">DSM 29007</strain>
    </source>
</reference>
<organism evidence="5 6">
    <name type="scientific">Longimicrobium terrae</name>
    <dbReference type="NCBI Taxonomy" id="1639882"/>
    <lineage>
        <taxon>Bacteria</taxon>
        <taxon>Pseudomonadati</taxon>
        <taxon>Gemmatimonadota</taxon>
        <taxon>Longimicrobiia</taxon>
        <taxon>Longimicrobiales</taxon>
        <taxon>Longimicrobiaceae</taxon>
        <taxon>Longimicrobium</taxon>
    </lineage>
</organism>
<dbReference type="InterPro" id="IPR040442">
    <property type="entry name" value="Pyrv_kinase-like_dom_sf"/>
</dbReference>
<dbReference type="Gene3D" id="3.20.20.60">
    <property type="entry name" value="Phosphoenolpyruvate-binding domains"/>
    <property type="match status" value="1"/>
</dbReference>
<evidence type="ECO:0000256" key="1">
    <source>
        <dbReference type="ARBA" id="ARBA00023235"/>
    </source>
</evidence>
<feature type="region of interest" description="Disordered" evidence="4">
    <location>
        <begin position="307"/>
        <end position="335"/>
    </location>
</feature>
<comment type="similarity">
    <text evidence="3">Belongs to the isocitrate lyase/PEP mutase superfamily. PEP mutase family.</text>
</comment>
<name>A0A841H0C9_9BACT</name>
<protein>
    <recommendedName>
        <fullName evidence="2">phosphoenolpyruvate mutase</fullName>
        <ecNumber evidence="2">5.4.2.9</ecNumber>
    </recommendedName>
</protein>
<comment type="caution">
    <text evidence="5">The sequence shown here is derived from an EMBL/GenBank/DDBJ whole genome shotgun (WGS) entry which is preliminary data.</text>
</comment>
<gene>
    <name evidence="5" type="ORF">HNQ61_003052</name>
</gene>
<evidence type="ECO:0000313" key="5">
    <source>
        <dbReference type="EMBL" id="MBB6071428.1"/>
    </source>
</evidence>
<dbReference type="AlphaFoldDB" id="A0A841H0C9"/>
<dbReference type="InterPro" id="IPR015813">
    <property type="entry name" value="Pyrv/PenolPyrv_kinase-like_dom"/>
</dbReference>